<evidence type="ECO:0000313" key="2">
    <source>
        <dbReference type="Proteomes" id="UP000675047"/>
    </source>
</evidence>
<keyword evidence="2" id="KW-1185">Reference proteome</keyword>
<name>A0A940XHT5_9FLAO</name>
<reference evidence="1 2" key="1">
    <citation type="submission" date="2021-03" db="EMBL/GenBank/DDBJ databases">
        <title>Flavobacterium Flabelliformis Sp. Nov. And Flavobacterium Geliluteum Sp. Nov., Two Novel Multidrug Resistant Psychrophilic Species Isolated From Antarctica.</title>
        <authorList>
            <person name="Kralova S."/>
            <person name="Busse H.J."/>
            <person name="Bezdicek M."/>
            <person name="Nykrynova M."/>
            <person name="Kroupova E."/>
            <person name="Krsek D."/>
            <person name="Sedlacek I."/>
        </authorList>
    </citation>
    <scope>NUCLEOTIDE SEQUENCE [LARGE SCALE GENOMIC DNA]</scope>
    <source>
        <strain evidence="1 2">P7388</strain>
    </source>
</reference>
<dbReference type="Proteomes" id="UP000675047">
    <property type="component" value="Unassembled WGS sequence"/>
</dbReference>
<dbReference type="EMBL" id="JAGFBV010000047">
    <property type="protein sequence ID" value="MBP4140060.1"/>
    <property type="molecule type" value="Genomic_DNA"/>
</dbReference>
<accession>A0A940XHT5</accession>
<comment type="caution">
    <text evidence="1">The sequence shown here is derived from an EMBL/GenBank/DDBJ whole genome shotgun (WGS) entry which is preliminary data.</text>
</comment>
<evidence type="ECO:0008006" key="3">
    <source>
        <dbReference type="Google" id="ProtNLM"/>
    </source>
</evidence>
<sequence>MKKNIKIITLLLIVFQFTYAQKTGVEQSIFNVQTGFLGVWVNNEYRLSNEIVLRSEIGLDSGLRECNDCFIDYTFLTPVITLEPRWYYNIKKRNSENRGTNNSANFLALGINYHPDWFVISNEENISVSNQISIIPKWGIRRNIGNSDFNYEAGIGIGYKYYLDESISGIAGDLHLRIGYTFK</sequence>
<evidence type="ECO:0000313" key="1">
    <source>
        <dbReference type="EMBL" id="MBP4140060.1"/>
    </source>
</evidence>
<protein>
    <recommendedName>
        <fullName evidence="3">DUF3575 domain-containing protein</fullName>
    </recommendedName>
</protein>
<organism evidence="1 2">
    <name type="scientific">Flavobacterium geliluteum</name>
    <dbReference type="NCBI Taxonomy" id="2816120"/>
    <lineage>
        <taxon>Bacteria</taxon>
        <taxon>Pseudomonadati</taxon>
        <taxon>Bacteroidota</taxon>
        <taxon>Flavobacteriia</taxon>
        <taxon>Flavobacteriales</taxon>
        <taxon>Flavobacteriaceae</taxon>
        <taxon>Flavobacterium</taxon>
    </lineage>
</organism>
<dbReference type="RefSeq" id="WP_210668376.1">
    <property type="nucleotide sequence ID" value="NZ_JAGFBV010000047.1"/>
</dbReference>
<proteinExistence type="predicted"/>
<dbReference type="AlphaFoldDB" id="A0A940XHT5"/>
<gene>
    <name evidence="1" type="ORF">J3495_18465</name>
</gene>